<dbReference type="AlphaFoldDB" id="A0A422QL13"/>
<organism evidence="1 2">
    <name type="scientific">Massilia aurea</name>
    <dbReference type="NCBI Taxonomy" id="373040"/>
    <lineage>
        <taxon>Bacteria</taxon>
        <taxon>Pseudomonadati</taxon>
        <taxon>Pseudomonadota</taxon>
        <taxon>Betaproteobacteria</taxon>
        <taxon>Burkholderiales</taxon>
        <taxon>Oxalobacteraceae</taxon>
        <taxon>Telluria group</taxon>
        <taxon>Massilia</taxon>
    </lineage>
</organism>
<dbReference type="EMBL" id="JSAB01000095">
    <property type="protein sequence ID" value="RNF30685.1"/>
    <property type="molecule type" value="Genomic_DNA"/>
</dbReference>
<evidence type="ECO:0000313" key="2">
    <source>
        <dbReference type="Proteomes" id="UP000283254"/>
    </source>
</evidence>
<name>A0A422QL13_9BURK</name>
<comment type="caution">
    <text evidence="1">The sequence shown here is derived from an EMBL/GenBank/DDBJ whole genome shotgun (WGS) entry which is preliminary data.</text>
</comment>
<accession>A0A422QL13</accession>
<keyword evidence="2" id="KW-1185">Reference proteome</keyword>
<dbReference type="RefSeq" id="WP_123069622.1">
    <property type="nucleotide sequence ID" value="NZ_JSAB01000095.1"/>
</dbReference>
<dbReference type="Proteomes" id="UP000283254">
    <property type="component" value="Unassembled WGS sequence"/>
</dbReference>
<reference evidence="1" key="1">
    <citation type="submission" date="2014-10" db="EMBL/GenBank/DDBJ databases">
        <title>Massilia sp. genome.</title>
        <authorList>
            <person name="Xu B."/>
            <person name="Dai L."/>
            <person name="Huang Z."/>
        </authorList>
    </citation>
    <scope>NUCLEOTIDE SEQUENCE [LARGE SCALE GENOMIC DNA]</scope>
    <source>
        <strain evidence="1">CFS-1</strain>
    </source>
</reference>
<gene>
    <name evidence="1" type="ORF">NM04_11225</name>
</gene>
<protein>
    <submittedName>
        <fullName evidence="1">Uncharacterized protein</fullName>
    </submittedName>
</protein>
<sequence>MSAAIALPREVVLTGPSREVFQQASVLVTRGYRFADWQMDQAIPNIAGTVLTMVRGLPDASAIKAADEAVARALKMEQQQAAFSDLEAAAV</sequence>
<proteinExistence type="predicted"/>
<evidence type="ECO:0000313" key="1">
    <source>
        <dbReference type="EMBL" id="RNF30685.1"/>
    </source>
</evidence>